<feature type="repeat" description="ANK" evidence="3">
    <location>
        <begin position="52"/>
        <end position="84"/>
    </location>
</feature>
<evidence type="ECO:0000313" key="5">
    <source>
        <dbReference type="EMBL" id="KAK7737961.1"/>
    </source>
</evidence>
<dbReference type="Pfam" id="PF12796">
    <property type="entry name" value="Ank_2"/>
    <property type="match status" value="2"/>
</dbReference>
<dbReference type="SMART" id="SM00248">
    <property type="entry name" value="ANK"/>
    <property type="match status" value="5"/>
</dbReference>
<dbReference type="PRINTS" id="PR01415">
    <property type="entry name" value="ANKYRIN"/>
</dbReference>
<dbReference type="AlphaFoldDB" id="A0AAN9U3F4"/>
<keyword evidence="6" id="KW-1185">Reference proteome</keyword>
<name>A0AAN9U3F4_9PEZI</name>
<dbReference type="PROSITE" id="PS50088">
    <property type="entry name" value="ANK_REPEAT"/>
    <property type="match status" value="2"/>
</dbReference>
<comment type="caution">
    <text evidence="5">The sequence shown here is derived from an EMBL/GenBank/DDBJ whole genome shotgun (WGS) entry which is preliminary data.</text>
</comment>
<dbReference type="Proteomes" id="UP001320245">
    <property type="component" value="Unassembled WGS sequence"/>
</dbReference>
<accession>A0AAN9U3F4</accession>
<evidence type="ECO:0000256" key="4">
    <source>
        <dbReference type="SAM" id="MobiDB-lite"/>
    </source>
</evidence>
<keyword evidence="2 3" id="KW-0040">ANK repeat</keyword>
<proteinExistence type="predicted"/>
<dbReference type="PANTHER" id="PTHR24198:SF165">
    <property type="entry name" value="ANKYRIN REPEAT-CONTAINING PROTEIN-RELATED"/>
    <property type="match status" value="1"/>
</dbReference>
<dbReference type="SUPFAM" id="SSF48403">
    <property type="entry name" value="Ankyrin repeat"/>
    <property type="match status" value="1"/>
</dbReference>
<evidence type="ECO:0000256" key="1">
    <source>
        <dbReference type="ARBA" id="ARBA00022737"/>
    </source>
</evidence>
<gene>
    <name evidence="5" type="ORF">SLS53_006339</name>
</gene>
<evidence type="ECO:0000313" key="6">
    <source>
        <dbReference type="Proteomes" id="UP001320245"/>
    </source>
</evidence>
<evidence type="ECO:0000256" key="2">
    <source>
        <dbReference type="ARBA" id="ARBA00023043"/>
    </source>
</evidence>
<dbReference type="InterPro" id="IPR036770">
    <property type="entry name" value="Ankyrin_rpt-contain_sf"/>
</dbReference>
<sequence length="404" mass="43752">MFEYFYKNGAQVRPGAVLTVWIVLDGGIELLKKLLDEGADINCHLRTGGGFDGSSPLQAAAKKGKEEVVLLLLKAGAAVNAPAIGSEGRTALQAACCFDTATQEEQARKDRILMSLIEHGANINAAPAQCDGSTALQLTAERGDLHTALLLLEKGADVNAPPCGDREFETSKFQNTLDQAASMGCLDMVKLFLNRNALSHTRGDTGYDGAIEIAEEDDHFAVAELIRRHAAESSRDEQLINPYLSHPPRDWHEYENEWDRAQEYAQAHLGGDLSSDSDSEYELSPDSDWGSDTKDEEASNAPGRCETVVPLAKHGCHADQEDIPAEAPDNASAAVGQDVEFLSEEGDFSHVASQSVWTEARNSVTRGNGQMGGHIIWEFGASDSDPVLSDLTWDDILTVWTPEK</sequence>
<protein>
    <recommendedName>
        <fullName evidence="7">Ankyrin</fullName>
    </recommendedName>
</protein>
<dbReference type="Gene3D" id="1.25.40.20">
    <property type="entry name" value="Ankyrin repeat-containing domain"/>
    <property type="match status" value="1"/>
</dbReference>
<evidence type="ECO:0000256" key="3">
    <source>
        <dbReference type="PROSITE-ProRule" id="PRU00023"/>
    </source>
</evidence>
<feature type="region of interest" description="Disordered" evidence="4">
    <location>
        <begin position="270"/>
        <end position="302"/>
    </location>
</feature>
<dbReference type="PANTHER" id="PTHR24198">
    <property type="entry name" value="ANKYRIN REPEAT AND PROTEIN KINASE DOMAIN-CONTAINING PROTEIN"/>
    <property type="match status" value="1"/>
</dbReference>
<dbReference type="InterPro" id="IPR002110">
    <property type="entry name" value="Ankyrin_rpt"/>
</dbReference>
<organism evidence="5 6">
    <name type="scientific">Cytospora paraplurivora</name>
    <dbReference type="NCBI Taxonomy" id="2898453"/>
    <lineage>
        <taxon>Eukaryota</taxon>
        <taxon>Fungi</taxon>
        <taxon>Dikarya</taxon>
        <taxon>Ascomycota</taxon>
        <taxon>Pezizomycotina</taxon>
        <taxon>Sordariomycetes</taxon>
        <taxon>Sordariomycetidae</taxon>
        <taxon>Diaporthales</taxon>
        <taxon>Cytosporaceae</taxon>
        <taxon>Cytospora</taxon>
    </lineage>
</organism>
<feature type="repeat" description="ANK" evidence="3">
    <location>
        <begin position="131"/>
        <end position="163"/>
    </location>
</feature>
<dbReference type="EMBL" id="JAJSPL020000027">
    <property type="protein sequence ID" value="KAK7737961.1"/>
    <property type="molecule type" value="Genomic_DNA"/>
</dbReference>
<reference evidence="5 6" key="1">
    <citation type="journal article" date="2023" name="PLoS ONE">
        <title>Cytospora paraplurivora sp. nov. isolated from orchards with fruit tree decline syndrome in Ontario, Canada.</title>
        <authorList>
            <person name="Ilyukhin E."/>
            <person name="Nguyen H.D.T."/>
            <person name="Castle A.J."/>
            <person name="Ellouze W."/>
        </authorList>
    </citation>
    <scope>NUCLEOTIDE SEQUENCE [LARGE SCALE GENOMIC DNA]</scope>
    <source>
        <strain evidence="5 6">FDS-564</strain>
    </source>
</reference>
<dbReference type="PROSITE" id="PS50297">
    <property type="entry name" value="ANK_REP_REGION"/>
    <property type="match status" value="2"/>
</dbReference>
<feature type="compositionally biased region" description="Acidic residues" evidence="4">
    <location>
        <begin position="275"/>
        <end position="285"/>
    </location>
</feature>
<keyword evidence="1" id="KW-0677">Repeat</keyword>
<evidence type="ECO:0008006" key="7">
    <source>
        <dbReference type="Google" id="ProtNLM"/>
    </source>
</evidence>